<dbReference type="Proteomes" id="UP000192527">
    <property type="component" value="Chromosome"/>
</dbReference>
<evidence type="ECO:0000313" key="2">
    <source>
        <dbReference type="EMBL" id="ARI76396.1"/>
    </source>
</evidence>
<dbReference type="AlphaFoldDB" id="A0A1W5ZSW3"/>
<dbReference type="Gene3D" id="3.40.50.1820">
    <property type="entry name" value="alpha/beta hydrolase"/>
    <property type="match status" value="1"/>
</dbReference>
<keyword evidence="3" id="KW-1185">Reference proteome</keyword>
<feature type="chain" id="PRO_5012054529" description="Alpha/beta hydrolase" evidence="1">
    <location>
        <begin position="25"/>
        <end position="432"/>
    </location>
</feature>
<sequence>MRQRIFVSVVACLLMVMMGTGTIAADKKNDYFVNEAKLPFKALDGMETERLWGVHNGAGYRIEVPENWNGDLVLYSHGYRNEEIKELTVDTPSNLRRSILENGYAWAASSYSKNGYEVKQGVKDTHALGEFFNGKVGKADNTYIVGHSMGGHITGVLAEQFKNTYDGAMPMCGVMGDNELFDFFTDYNLAAQALAGVSTQFPAPADYQTTFVPQIKETLGLNSGMLTSEGKKLRDLTMYLSGGERPLFGTAFASWKDFLFTLYREDPSYGTQGNLIDNTDSIYQLDSLPELSEEERELARLIPDITADPQARNENGLAKIPHLSGDINVPVITLHTIGDLFVPFSMEQLYAQRVAENGKSDLLVSRAVRAIGHCEFTPAEETNAFTALVEWAEGGERPQGDQILDPDIVNNEDFGSEFTSPLRGYDPLRNRN</sequence>
<gene>
    <name evidence="2" type="ORF">HM131_05895</name>
</gene>
<evidence type="ECO:0000256" key="1">
    <source>
        <dbReference type="SAM" id="SignalP"/>
    </source>
</evidence>
<keyword evidence="1" id="KW-0732">Signal</keyword>
<evidence type="ECO:0000313" key="3">
    <source>
        <dbReference type="Proteomes" id="UP000192527"/>
    </source>
</evidence>
<dbReference type="InterPro" id="IPR029058">
    <property type="entry name" value="AB_hydrolase_fold"/>
</dbReference>
<protein>
    <recommendedName>
        <fullName evidence="4">Alpha/beta hydrolase</fullName>
    </recommendedName>
</protein>
<accession>A0A1W5ZSW3</accession>
<dbReference type="RefSeq" id="WP_085028872.1">
    <property type="nucleotide sequence ID" value="NZ_CP020772.1"/>
</dbReference>
<dbReference type="EMBL" id="CP020772">
    <property type="protein sequence ID" value="ARI76396.1"/>
    <property type="molecule type" value="Genomic_DNA"/>
</dbReference>
<name>A0A1W5ZSW3_9BACI</name>
<organism evidence="2 3">
    <name type="scientific">Halobacillus mangrovi</name>
    <dbReference type="NCBI Taxonomy" id="402384"/>
    <lineage>
        <taxon>Bacteria</taxon>
        <taxon>Bacillati</taxon>
        <taxon>Bacillota</taxon>
        <taxon>Bacilli</taxon>
        <taxon>Bacillales</taxon>
        <taxon>Bacillaceae</taxon>
        <taxon>Halobacillus</taxon>
    </lineage>
</organism>
<dbReference type="SUPFAM" id="SSF53474">
    <property type="entry name" value="alpha/beta-Hydrolases"/>
    <property type="match status" value="1"/>
</dbReference>
<proteinExistence type="predicted"/>
<feature type="signal peptide" evidence="1">
    <location>
        <begin position="1"/>
        <end position="24"/>
    </location>
</feature>
<evidence type="ECO:0008006" key="4">
    <source>
        <dbReference type="Google" id="ProtNLM"/>
    </source>
</evidence>
<dbReference type="KEGG" id="hmn:HM131_05895"/>
<dbReference type="OrthoDB" id="189734at2"/>
<dbReference type="STRING" id="402384.HM131_05895"/>
<reference evidence="2 3" key="1">
    <citation type="submission" date="2017-04" db="EMBL/GenBank/DDBJ databases">
        <title>The whole genome sequencing and assembly of Halobacillus mangrovi strain.</title>
        <authorList>
            <person name="Lee S.-J."/>
            <person name="Park M.-K."/>
            <person name="Kim J.-Y."/>
            <person name="Lee Y.-J."/>
            <person name="Yi H."/>
            <person name="Bahn Y.-S."/>
            <person name="Kim J.F."/>
            <person name="Lee D.-W."/>
        </authorList>
    </citation>
    <scope>NUCLEOTIDE SEQUENCE [LARGE SCALE GENOMIC DNA]</scope>
    <source>
        <strain evidence="2 3">KTB 131</strain>
    </source>
</reference>